<dbReference type="PANTHER" id="PTHR11927:SF9">
    <property type="entry name" value="L-FUCOSYLTRANSFERASE"/>
    <property type="match status" value="1"/>
</dbReference>
<dbReference type="InterPro" id="IPR002516">
    <property type="entry name" value="Glyco_trans_11"/>
</dbReference>
<accession>A0A9D2GMV7</accession>
<evidence type="ECO:0000313" key="3">
    <source>
        <dbReference type="EMBL" id="HIZ85037.1"/>
    </source>
</evidence>
<keyword evidence="2" id="KW-0808">Transferase</keyword>
<evidence type="ECO:0000313" key="4">
    <source>
        <dbReference type="Proteomes" id="UP000824115"/>
    </source>
</evidence>
<sequence>MYVIQLMGGLGNQLFEYSAAYVAAKHKLQNLKIDKRYYLDTSKRFHRFQYRPYALSLFNIPSEEATFQEINQFVLPRFRNKYLYHLLKNLHRDHNVYNEKVLATYNDLINISTDDAYLTGYFQKYEYFSNHLDEIKRIFTFKDPLPESYNEVIQAISQTDNSICIVFRRGDYVGHPTLDIINLEFYYQAIDILRSFINDINIFVFSDDIPWC</sequence>
<protein>
    <submittedName>
        <fullName evidence="3">Alpha-1,2-fucosyltransferase</fullName>
    </submittedName>
</protein>
<evidence type="ECO:0000256" key="2">
    <source>
        <dbReference type="ARBA" id="ARBA00022679"/>
    </source>
</evidence>
<dbReference type="AlphaFoldDB" id="A0A9D2GMV7"/>
<dbReference type="EMBL" id="DXAW01000025">
    <property type="protein sequence ID" value="HIZ85037.1"/>
    <property type="molecule type" value="Genomic_DNA"/>
</dbReference>
<reference evidence="3" key="1">
    <citation type="journal article" date="2021" name="PeerJ">
        <title>Extensive microbial diversity within the chicken gut microbiome revealed by metagenomics and culture.</title>
        <authorList>
            <person name="Gilroy R."/>
            <person name="Ravi A."/>
            <person name="Getino M."/>
            <person name="Pursley I."/>
            <person name="Horton D.L."/>
            <person name="Alikhan N.F."/>
            <person name="Baker D."/>
            <person name="Gharbi K."/>
            <person name="Hall N."/>
            <person name="Watson M."/>
            <person name="Adriaenssens E.M."/>
            <person name="Foster-Nyarko E."/>
            <person name="Jarju S."/>
            <person name="Secka A."/>
            <person name="Antonio M."/>
            <person name="Oren A."/>
            <person name="Chaudhuri R.R."/>
            <person name="La Ragione R."/>
            <person name="Hildebrand F."/>
            <person name="Pallen M.J."/>
        </authorList>
    </citation>
    <scope>NUCLEOTIDE SEQUENCE</scope>
    <source>
        <strain evidence="3">Gambia16-554</strain>
    </source>
</reference>
<keyword evidence="1" id="KW-0328">Glycosyltransferase</keyword>
<dbReference type="GO" id="GO:0016020">
    <property type="term" value="C:membrane"/>
    <property type="evidence" value="ECO:0007669"/>
    <property type="project" value="InterPro"/>
</dbReference>
<proteinExistence type="predicted"/>
<organism evidence="3 4">
    <name type="scientific">Candidatus Coprenecus stercoravium</name>
    <dbReference type="NCBI Taxonomy" id="2840735"/>
    <lineage>
        <taxon>Bacteria</taxon>
        <taxon>Pseudomonadati</taxon>
        <taxon>Bacteroidota</taxon>
        <taxon>Bacteroidia</taxon>
        <taxon>Bacteroidales</taxon>
        <taxon>Rikenellaceae</taxon>
        <taxon>Rikenellaceae incertae sedis</taxon>
        <taxon>Candidatus Coprenecus</taxon>
    </lineage>
</organism>
<dbReference type="GO" id="GO:0008107">
    <property type="term" value="F:galactoside 2-alpha-L-fucosyltransferase activity"/>
    <property type="evidence" value="ECO:0007669"/>
    <property type="project" value="InterPro"/>
</dbReference>
<dbReference type="GO" id="GO:0005975">
    <property type="term" value="P:carbohydrate metabolic process"/>
    <property type="evidence" value="ECO:0007669"/>
    <property type="project" value="InterPro"/>
</dbReference>
<reference evidence="3" key="2">
    <citation type="submission" date="2021-04" db="EMBL/GenBank/DDBJ databases">
        <authorList>
            <person name="Gilroy R."/>
        </authorList>
    </citation>
    <scope>NUCLEOTIDE SEQUENCE</scope>
    <source>
        <strain evidence="3">Gambia16-554</strain>
    </source>
</reference>
<name>A0A9D2GMV7_9BACT</name>
<comment type="caution">
    <text evidence="3">The sequence shown here is derived from an EMBL/GenBank/DDBJ whole genome shotgun (WGS) entry which is preliminary data.</text>
</comment>
<dbReference type="Pfam" id="PF01531">
    <property type="entry name" value="Glyco_transf_11"/>
    <property type="match status" value="1"/>
</dbReference>
<dbReference type="Proteomes" id="UP000824115">
    <property type="component" value="Unassembled WGS sequence"/>
</dbReference>
<evidence type="ECO:0000256" key="1">
    <source>
        <dbReference type="ARBA" id="ARBA00022676"/>
    </source>
</evidence>
<dbReference type="PANTHER" id="PTHR11927">
    <property type="entry name" value="GALACTOSIDE 2-L-FUCOSYLTRANSFERASE"/>
    <property type="match status" value="1"/>
</dbReference>
<gene>
    <name evidence="3" type="ORF">IAC04_00905</name>
</gene>